<accession>A0A8K0HID0</accession>
<protein>
    <submittedName>
        <fullName evidence="2">Uncharacterized protein</fullName>
    </submittedName>
</protein>
<organism evidence="2 3">
    <name type="scientific">Rhamnella rubrinervis</name>
    <dbReference type="NCBI Taxonomy" id="2594499"/>
    <lineage>
        <taxon>Eukaryota</taxon>
        <taxon>Viridiplantae</taxon>
        <taxon>Streptophyta</taxon>
        <taxon>Embryophyta</taxon>
        <taxon>Tracheophyta</taxon>
        <taxon>Spermatophyta</taxon>
        <taxon>Magnoliopsida</taxon>
        <taxon>eudicotyledons</taxon>
        <taxon>Gunneridae</taxon>
        <taxon>Pentapetalae</taxon>
        <taxon>rosids</taxon>
        <taxon>fabids</taxon>
        <taxon>Rosales</taxon>
        <taxon>Rhamnaceae</taxon>
        <taxon>rhamnoid group</taxon>
        <taxon>Rhamneae</taxon>
        <taxon>Rhamnella</taxon>
    </lineage>
</organism>
<keyword evidence="3" id="KW-1185">Reference proteome</keyword>
<feature type="region of interest" description="Disordered" evidence="1">
    <location>
        <begin position="175"/>
        <end position="197"/>
    </location>
</feature>
<dbReference type="Proteomes" id="UP000796880">
    <property type="component" value="Unassembled WGS sequence"/>
</dbReference>
<gene>
    <name evidence="2" type="ORF">FNV43_RR08316</name>
</gene>
<evidence type="ECO:0000256" key="1">
    <source>
        <dbReference type="SAM" id="MobiDB-lite"/>
    </source>
</evidence>
<proteinExistence type="predicted"/>
<name>A0A8K0HID0_9ROSA</name>
<dbReference type="EMBL" id="VOIH02000003">
    <property type="protein sequence ID" value="KAF3452218.1"/>
    <property type="molecule type" value="Genomic_DNA"/>
</dbReference>
<feature type="region of interest" description="Disordered" evidence="1">
    <location>
        <begin position="328"/>
        <end position="366"/>
    </location>
</feature>
<feature type="compositionally biased region" description="Basic and acidic residues" evidence="1">
    <location>
        <begin position="356"/>
        <end position="366"/>
    </location>
</feature>
<dbReference type="OrthoDB" id="1919066at2759"/>
<sequence>MAAPARNHKGPPCEARVGSAVRLAPIRITLGGLSLLPDLERYYESSVPDSIAAAIWFTGTTKKSHAYVTAIEGLIILDHEDPGRASGFHSHHHIDDKNLLTERVRVIGSSNPAAFMNRSFNCPSETRSRSTMHGCPPSFLYLGPTQQDTAQPKNVSAPARALVKPSFGSLKTKEMDQKKGGLPQRAMPPKPTEGSRIRPIASTYNVMITLGYPFFFAPTEMGNSPIKLLVPGELILAKVEEKEMVGRFGMVLTEPPTGEKEVGFTEEEGAGRVLVGPLCCKCLSDSHPRFPRGGRAVFPQRPASGGRKRTRVGSARFAFSCVESFSFSYRSPRPRRGRVKPSEAEGSTEQWGDEGDSAHGLDHTTG</sequence>
<evidence type="ECO:0000313" key="3">
    <source>
        <dbReference type="Proteomes" id="UP000796880"/>
    </source>
</evidence>
<dbReference type="AlphaFoldDB" id="A0A8K0HID0"/>
<evidence type="ECO:0000313" key="2">
    <source>
        <dbReference type="EMBL" id="KAF3452218.1"/>
    </source>
</evidence>
<reference evidence="2" key="1">
    <citation type="submission" date="2020-03" db="EMBL/GenBank/DDBJ databases">
        <title>A high-quality chromosome-level genome assembly of a woody plant with both climbing and erect habits, Rhamnella rubrinervis.</title>
        <authorList>
            <person name="Lu Z."/>
            <person name="Yang Y."/>
            <person name="Zhu X."/>
            <person name="Sun Y."/>
        </authorList>
    </citation>
    <scope>NUCLEOTIDE SEQUENCE</scope>
    <source>
        <strain evidence="2">BYM</strain>
        <tissue evidence="2">Leaf</tissue>
    </source>
</reference>
<comment type="caution">
    <text evidence="2">The sequence shown here is derived from an EMBL/GenBank/DDBJ whole genome shotgun (WGS) entry which is preliminary data.</text>
</comment>